<dbReference type="EMBL" id="MU853339">
    <property type="protein sequence ID" value="KAK4113396.1"/>
    <property type="molecule type" value="Genomic_DNA"/>
</dbReference>
<dbReference type="PROSITE" id="PS51405">
    <property type="entry name" value="HEME_HALOPEROXIDASE"/>
    <property type="match status" value="1"/>
</dbReference>
<evidence type="ECO:0000259" key="9">
    <source>
        <dbReference type="PROSITE" id="PS51405"/>
    </source>
</evidence>
<gene>
    <name evidence="10" type="ORF">N656DRAFT_797271</name>
</gene>
<dbReference type="PANTHER" id="PTHR33577:SF7">
    <property type="entry name" value="HEME HALOPEROXIDASE FAMILY PROFILE DOMAIN-CONTAINING PROTEIN"/>
    <property type="match status" value="1"/>
</dbReference>
<dbReference type="SUPFAM" id="SSF47571">
    <property type="entry name" value="Cloroperoxidase"/>
    <property type="match status" value="1"/>
</dbReference>
<dbReference type="GO" id="GO:0004601">
    <property type="term" value="F:peroxidase activity"/>
    <property type="evidence" value="ECO:0007669"/>
    <property type="project" value="UniProtKB-KW"/>
</dbReference>
<dbReference type="SUPFAM" id="SSF51905">
    <property type="entry name" value="FAD/NAD(P)-binding domain"/>
    <property type="match status" value="1"/>
</dbReference>
<feature type="region of interest" description="Disordered" evidence="8">
    <location>
        <begin position="973"/>
        <end position="1060"/>
    </location>
</feature>
<dbReference type="Gene3D" id="3.30.9.10">
    <property type="entry name" value="D-Amino Acid Oxidase, subunit A, domain 2"/>
    <property type="match status" value="1"/>
</dbReference>
<evidence type="ECO:0000313" key="10">
    <source>
        <dbReference type="EMBL" id="KAK4113396.1"/>
    </source>
</evidence>
<dbReference type="InterPro" id="IPR036188">
    <property type="entry name" value="FAD/NAD-bd_sf"/>
</dbReference>
<accession>A0AAN6TF92</accession>
<keyword evidence="2" id="KW-0575">Peroxidase</keyword>
<evidence type="ECO:0000256" key="2">
    <source>
        <dbReference type="ARBA" id="ARBA00022559"/>
    </source>
</evidence>
<feature type="compositionally biased region" description="Polar residues" evidence="8">
    <location>
        <begin position="938"/>
        <end position="952"/>
    </location>
</feature>
<dbReference type="InterPro" id="IPR036851">
    <property type="entry name" value="Chloroperoxidase-like_sf"/>
</dbReference>
<evidence type="ECO:0000313" key="11">
    <source>
        <dbReference type="Proteomes" id="UP001302812"/>
    </source>
</evidence>
<evidence type="ECO:0000256" key="1">
    <source>
        <dbReference type="ARBA" id="ARBA00001970"/>
    </source>
</evidence>
<dbReference type="RefSeq" id="XP_064670966.1">
    <property type="nucleotide sequence ID" value="XM_064817612.1"/>
</dbReference>
<protein>
    <recommendedName>
        <fullName evidence="9">Heme haloperoxidase family profile domain-containing protein</fullName>
    </recommendedName>
</protein>
<organism evidence="10 11">
    <name type="scientific">Canariomyces notabilis</name>
    <dbReference type="NCBI Taxonomy" id="2074819"/>
    <lineage>
        <taxon>Eukaryota</taxon>
        <taxon>Fungi</taxon>
        <taxon>Dikarya</taxon>
        <taxon>Ascomycota</taxon>
        <taxon>Pezizomycotina</taxon>
        <taxon>Sordariomycetes</taxon>
        <taxon>Sordariomycetidae</taxon>
        <taxon>Sordariales</taxon>
        <taxon>Chaetomiaceae</taxon>
        <taxon>Canariomyces</taxon>
    </lineage>
</organism>
<name>A0AAN6TF92_9PEZI</name>
<reference evidence="10" key="1">
    <citation type="journal article" date="2023" name="Mol. Phylogenet. Evol.">
        <title>Genome-scale phylogeny and comparative genomics of the fungal order Sordariales.</title>
        <authorList>
            <person name="Hensen N."/>
            <person name="Bonometti L."/>
            <person name="Westerberg I."/>
            <person name="Brannstrom I.O."/>
            <person name="Guillou S."/>
            <person name="Cros-Aarteil S."/>
            <person name="Calhoun S."/>
            <person name="Haridas S."/>
            <person name="Kuo A."/>
            <person name="Mondo S."/>
            <person name="Pangilinan J."/>
            <person name="Riley R."/>
            <person name="LaButti K."/>
            <person name="Andreopoulos B."/>
            <person name="Lipzen A."/>
            <person name="Chen C."/>
            <person name="Yan M."/>
            <person name="Daum C."/>
            <person name="Ng V."/>
            <person name="Clum A."/>
            <person name="Steindorff A."/>
            <person name="Ohm R.A."/>
            <person name="Martin F."/>
            <person name="Silar P."/>
            <person name="Natvig D.O."/>
            <person name="Lalanne C."/>
            <person name="Gautier V."/>
            <person name="Ament-Velasquez S.L."/>
            <person name="Kruys A."/>
            <person name="Hutchinson M.I."/>
            <person name="Powell A.J."/>
            <person name="Barry K."/>
            <person name="Miller A.N."/>
            <person name="Grigoriev I.V."/>
            <person name="Debuchy R."/>
            <person name="Gladieux P."/>
            <person name="Hiltunen Thoren M."/>
            <person name="Johannesson H."/>
        </authorList>
    </citation>
    <scope>NUCLEOTIDE SEQUENCE</scope>
    <source>
        <strain evidence="10">CBS 508.74</strain>
    </source>
</reference>
<evidence type="ECO:0000256" key="8">
    <source>
        <dbReference type="SAM" id="MobiDB-lite"/>
    </source>
</evidence>
<dbReference type="InterPro" id="IPR000028">
    <property type="entry name" value="Chloroperoxidase"/>
</dbReference>
<dbReference type="PRINTS" id="PR00420">
    <property type="entry name" value="RNGMNOXGNASE"/>
</dbReference>
<feature type="compositionally biased region" description="Low complexity" evidence="8">
    <location>
        <begin position="920"/>
        <end position="930"/>
    </location>
</feature>
<dbReference type="Pfam" id="PF01328">
    <property type="entry name" value="Peroxidase_2"/>
    <property type="match status" value="1"/>
</dbReference>
<keyword evidence="3" id="KW-0349">Heme</keyword>
<feature type="compositionally biased region" description="Basic and acidic residues" evidence="8">
    <location>
        <begin position="1029"/>
        <end position="1045"/>
    </location>
</feature>
<feature type="domain" description="Heme haloperoxidase family profile" evidence="9">
    <location>
        <begin position="1"/>
        <end position="226"/>
    </location>
</feature>
<dbReference type="Proteomes" id="UP001302812">
    <property type="component" value="Unassembled WGS sequence"/>
</dbReference>
<dbReference type="Gene3D" id="3.50.50.60">
    <property type="entry name" value="FAD/NAD(P)-binding domain"/>
    <property type="match status" value="2"/>
</dbReference>
<keyword evidence="6" id="KW-0408">Iron</keyword>
<evidence type="ECO:0000256" key="6">
    <source>
        <dbReference type="ARBA" id="ARBA00023004"/>
    </source>
</evidence>
<evidence type="ECO:0000256" key="3">
    <source>
        <dbReference type="ARBA" id="ARBA00022617"/>
    </source>
</evidence>
<dbReference type="GO" id="GO:0046872">
    <property type="term" value="F:metal ion binding"/>
    <property type="evidence" value="ECO:0007669"/>
    <property type="project" value="UniProtKB-KW"/>
</dbReference>
<keyword evidence="5" id="KW-0560">Oxidoreductase</keyword>
<dbReference type="GeneID" id="89941737"/>
<feature type="region of interest" description="Disordered" evidence="8">
    <location>
        <begin position="910"/>
        <end position="952"/>
    </location>
</feature>
<dbReference type="AlphaFoldDB" id="A0AAN6TF92"/>
<comment type="caution">
    <text evidence="10">The sequence shown here is derived from an EMBL/GenBank/DDBJ whole genome shotgun (WGS) entry which is preliminary data.</text>
</comment>
<comment type="cofactor">
    <cofactor evidence="1">
        <name>heme b</name>
        <dbReference type="ChEBI" id="CHEBI:60344"/>
    </cofactor>
</comment>
<reference evidence="10" key="2">
    <citation type="submission" date="2023-05" db="EMBL/GenBank/DDBJ databases">
        <authorList>
            <consortium name="Lawrence Berkeley National Laboratory"/>
            <person name="Steindorff A."/>
            <person name="Hensen N."/>
            <person name="Bonometti L."/>
            <person name="Westerberg I."/>
            <person name="Brannstrom I.O."/>
            <person name="Guillou S."/>
            <person name="Cros-Aarteil S."/>
            <person name="Calhoun S."/>
            <person name="Haridas S."/>
            <person name="Kuo A."/>
            <person name="Mondo S."/>
            <person name="Pangilinan J."/>
            <person name="Riley R."/>
            <person name="Labutti K."/>
            <person name="Andreopoulos B."/>
            <person name="Lipzen A."/>
            <person name="Chen C."/>
            <person name="Yanf M."/>
            <person name="Daum C."/>
            <person name="Ng V."/>
            <person name="Clum A."/>
            <person name="Ohm R."/>
            <person name="Martin F."/>
            <person name="Silar P."/>
            <person name="Natvig D."/>
            <person name="Lalanne C."/>
            <person name="Gautier V."/>
            <person name="Ament-Velasquez S.L."/>
            <person name="Kruys A."/>
            <person name="Hutchinson M.I."/>
            <person name="Powell A.J."/>
            <person name="Barry K."/>
            <person name="Miller A.N."/>
            <person name="Grigoriev I.V."/>
            <person name="Debuchy R."/>
            <person name="Gladieux P."/>
            <person name="Thoren M.H."/>
            <person name="Johannesson H."/>
        </authorList>
    </citation>
    <scope>NUCLEOTIDE SEQUENCE</scope>
    <source>
        <strain evidence="10">CBS 508.74</strain>
    </source>
</reference>
<keyword evidence="11" id="KW-1185">Reference proteome</keyword>
<keyword evidence="4" id="KW-0479">Metal-binding</keyword>
<proteinExistence type="inferred from homology"/>
<dbReference type="PANTHER" id="PTHR33577">
    <property type="entry name" value="STERIGMATOCYSTIN BIOSYNTHESIS PEROXIDASE STCC-RELATED"/>
    <property type="match status" value="1"/>
</dbReference>
<evidence type="ECO:0000256" key="4">
    <source>
        <dbReference type="ARBA" id="ARBA00022723"/>
    </source>
</evidence>
<evidence type="ECO:0000256" key="5">
    <source>
        <dbReference type="ARBA" id="ARBA00023002"/>
    </source>
</evidence>
<sequence>MNSTGIVRGPCPFLNTFANHGFLPRSGKYITEQDLIDGLSKAVNFDAALSKFLFNFAVTTNPEPNSTWFSLDHLTRHNILEHDASLSRVDSYFGHADVFDHRTFEQTRSYWGDKVTLGTGTDAIIARIRTSNATNPEFSLSELGFDFILGETFAFIAVLGDTETLTVKASVVEYLFNAGSVGFQSPQASGSEERGVPFFLARKTWPDSPTKKQRGIRAMSTGGLRAPGTGVFSLRRLSASSISSLKPETTAANSQPAASPGLPNTAGQYDDAIFFPKVYEDAWGGPDVSRTDIERARIFLLRIATMGVDPAFSSALRGIATDHKHNRTVPGLASAVQTHLYGNRHASFEPTPLLQAVRFMLIKARVPENPFTQRARDVLDFFFDPTLHRNLNPPPPGELVRYAYPSGRLRVCIIGGGPTGLASAISLAEKGAGKVEVHVYERRWVVTENGTIDYPPAAKRRDQVVTLQDSVTSLLTPATYQALFEGRPERVWPGSANIQIRKVEDRFLKRCQTEEFRGLIHLHAEGVTREELAAGKCGDFHVLLGTDGAASWVRRSYFRGYEKERGRSYALGLAFDRGSKGGLPWSQPLNMFLTLGQTRYLLNASDFDGRGYLNMQLTEEEWEKMVSVDGQPIHFGRPGCLRRPDGSIPEGFDEGRVFAPSEDRNSSLWKSIEDGLKLFGFKESEVINVVRIPIVVQAVREGVQMLPLEDSRFVHRPHALVAVAGDAAMTVHFWPGRGLNSGIKAGIALGDEICHALRGGRFAGLELTAMKEYNDFILKLQNREHDKRSIPILNQSGSPEMLGWLLSKAQSVPDEVAIEWLVGAMTQIADRLERRNDWAFPHEANIEPQIRIVLRQLHSLTLREMAVSFPWPTREMAGAEVLPIRSMRPEEKSKWLQQLWGLLTAEKNKELRDKERARSRGSSPAPSNARFEAPHPTTPNSAASRSRSPLRNSISNTVPAAQLETLSLNNAVSDLSSSNSLRRSNAVTSNRLVPGPGPGSAAPDGRPRRFSTASNLPVPGVADGTQLSDGERDDYYPSSGDERHVVRPRSPSPMRGGDMGLTRLLSVRRPNDSVLSDAMALALFRVDED</sequence>
<evidence type="ECO:0000256" key="7">
    <source>
        <dbReference type="ARBA" id="ARBA00025795"/>
    </source>
</evidence>
<dbReference type="Gene3D" id="1.10.489.10">
    <property type="entry name" value="Chloroperoxidase-like"/>
    <property type="match status" value="1"/>
</dbReference>
<feature type="compositionally biased region" description="Low complexity" evidence="8">
    <location>
        <begin position="973"/>
        <end position="987"/>
    </location>
</feature>
<comment type="similarity">
    <text evidence="7">Belongs to the chloroperoxidase family.</text>
</comment>